<dbReference type="GO" id="GO:0003700">
    <property type="term" value="F:DNA-binding transcription factor activity"/>
    <property type="evidence" value="ECO:0007669"/>
    <property type="project" value="InterPro"/>
</dbReference>
<sequence length="151" mass="17688">MNNRLIKQMFDACYMAKRTRDLLPPLPEGVQPSYIHYLDCMQELEEKGKQIRISDLSEFLNIPRPGVTRTVKEMEAKGYLQKIASPDDGRVTFLTATEKGRKLHQKYDEEYFSGLLPYFDSISDEEAETMIATIEKFYQIMSGRRETYDKR</sequence>
<comment type="caution">
    <text evidence="2">The sequence shown here is derived from an EMBL/GenBank/DDBJ whole genome shotgun (WGS) entry which is preliminary data.</text>
</comment>
<reference evidence="2" key="1">
    <citation type="submission" date="2020-08" db="EMBL/GenBank/DDBJ databases">
        <title>Genome public.</title>
        <authorList>
            <person name="Liu C."/>
            <person name="Sun Q."/>
        </authorList>
    </citation>
    <scope>NUCLEOTIDE SEQUENCE</scope>
    <source>
        <strain evidence="2">NSJ-68</strain>
    </source>
</reference>
<protein>
    <submittedName>
        <fullName evidence="2">MarR family transcriptional regulator</fullName>
    </submittedName>
</protein>
<dbReference type="SMART" id="SM00347">
    <property type="entry name" value="HTH_MARR"/>
    <property type="match status" value="1"/>
</dbReference>
<dbReference type="Proteomes" id="UP000649345">
    <property type="component" value="Unassembled WGS sequence"/>
</dbReference>
<dbReference type="PANTHER" id="PTHR33164:SF101">
    <property type="entry name" value="TRANSCRIPTIONAL REPRESSOR MPRA"/>
    <property type="match status" value="1"/>
</dbReference>
<feature type="domain" description="HTH marR-type" evidence="1">
    <location>
        <begin position="1"/>
        <end position="139"/>
    </location>
</feature>
<accession>A0A923RP48</accession>
<dbReference type="GO" id="GO:0006950">
    <property type="term" value="P:response to stress"/>
    <property type="evidence" value="ECO:0007669"/>
    <property type="project" value="TreeGrafter"/>
</dbReference>
<dbReference type="InterPro" id="IPR039422">
    <property type="entry name" value="MarR/SlyA-like"/>
</dbReference>
<keyword evidence="3" id="KW-1185">Reference proteome</keyword>
<evidence type="ECO:0000259" key="1">
    <source>
        <dbReference type="PROSITE" id="PS50995"/>
    </source>
</evidence>
<dbReference type="InterPro" id="IPR000835">
    <property type="entry name" value="HTH_MarR-typ"/>
</dbReference>
<dbReference type="InterPro" id="IPR036390">
    <property type="entry name" value="WH_DNA-bd_sf"/>
</dbReference>
<name>A0A923RP48_9FIRM</name>
<organism evidence="2 3">
    <name type="scientific">Anaerosacchariphilus hominis</name>
    <dbReference type="NCBI Taxonomy" id="2763017"/>
    <lineage>
        <taxon>Bacteria</taxon>
        <taxon>Bacillati</taxon>
        <taxon>Bacillota</taxon>
        <taxon>Clostridia</taxon>
        <taxon>Lachnospirales</taxon>
        <taxon>Lachnospiraceae</taxon>
        <taxon>Anaerosacchariphilus</taxon>
    </lineage>
</organism>
<dbReference type="PROSITE" id="PS50995">
    <property type="entry name" value="HTH_MARR_2"/>
    <property type="match status" value="1"/>
</dbReference>
<evidence type="ECO:0000313" key="2">
    <source>
        <dbReference type="EMBL" id="MBC5660010.1"/>
    </source>
</evidence>
<gene>
    <name evidence="2" type="ORF">H8S44_09525</name>
</gene>
<dbReference type="SUPFAM" id="SSF46785">
    <property type="entry name" value="Winged helix' DNA-binding domain"/>
    <property type="match status" value="1"/>
</dbReference>
<dbReference type="InterPro" id="IPR036388">
    <property type="entry name" value="WH-like_DNA-bd_sf"/>
</dbReference>
<dbReference type="PRINTS" id="PR00598">
    <property type="entry name" value="HTHMARR"/>
</dbReference>
<evidence type="ECO:0000313" key="3">
    <source>
        <dbReference type="Proteomes" id="UP000649345"/>
    </source>
</evidence>
<dbReference type="RefSeq" id="WP_186873461.1">
    <property type="nucleotide sequence ID" value="NZ_JACOOR010000005.1"/>
</dbReference>
<dbReference type="EMBL" id="JACOOR010000005">
    <property type="protein sequence ID" value="MBC5660010.1"/>
    <property type="molecule type" value="Genomic_DNA"/>
</dbReference>
<dbReference type="Gene3D" id="1.10.10.10">
    <property type="entry name" value="Winged helix-like DNA-binding domain superfamily/Winged helix DNA-binding domain"/>
    <property type="match status" value="1"/>
</dbReference>
<dbReference type="Pfam" id="PF12802">
    <property type="entry name" value="MarR_2"/>
    <property type="match status" value="1"/>
</dbReference>
<proteinExistence type="predicted"/>
<dbReference type="AlphaFoldDB" id="A0A923RP48"/>
<dbReference type="PANTHER" id="PTHR33164">
    <property type="entry name" value="TRANSCRIPTIONAL REGULATOR, MARR FAMILY"/>
    <property type="match status" value="1"/>
</dbReference>